<dbReference type="PROSITE" id="PS51670">
    <property type="entry name" value="SHKT"/>
    <property type="match status" value="1"/>
</dbReference>
<dbReference type="Proteomes" id="UP000594262">
    <property type="component" value="Unplaced"/>
</dbReference>
<dbReference type="AlphaFoldDB" id="A0A7M5V2S7"/>
<evidence type="ECO:0000256" key="3">
    <source>
        <dbReference type="PROSITE-ProRule" id="PRU01005"/>
    </source>
</evidence>
<evidence type="ECO:0000259" key="5">
    <source>
        <dbReference type="PROSITE" id="PS51448"/>
    </source>
</evidence>
<organism evidence="7 8">
    <name type="scientific">Clytia hemisphaerica</name>
    <dbReference type="NCBI Taxonomy" id="252671"/>
    <lineage>
        <taxon>Eukaryota</taxon>
        <taxon>Metazoa</taxon>
        <taxon>Cnidaria</taxon>
        <taxon>Hydrozoa</taxon>
        <taxon>Hydroidolina</taxon>
        <taxon>Leptothecata</taxon>
        <taxon>Obeliida</taxon>
        <taxon>Clytiidae</taxon>
        <taxon>Clytia</taxon>
    </lineage>
</organism>
<evidence type="ECO:0000256" key="4">
    <source>
        <dbReference type="SAM" id="SignalP"/>
    </source>
</evidence>
<reference evidence="7" key="1">
    <citation type="submission" date="2021-01" db="UniProtKB">
        <authorList>
            <consortium name="EnsemblMetazoa"/>
        </authorList>
    </citation>
    <scope>IDENTIFICATION</scope>
</reference>
<dbReference type="Gene3D" id="4.10.110.10">
    <property type="entry name" value="Spasmolytic Protein, domain 1"/>
    <property type="match status" value="1"/>
</dbReference>
<feature type="domain" description="ShKT" evidence="6">
    <location>
        <begin position="23"/>
        <end position="56"/>
    </location>
</feature>
<evidence type="ECO:0000313" key="7">
    <source>
        <dbReference type="EnsemblMetazoa" id="CLYHEMP008732.1"/>
    </source>
</evidence>
<evidence type="ECO:0000256" key="1">
    <source>
        <dbReference type="ARBA" id="ARBA00023157"/>
    </source>
</evidence>
<feature type="signal peptide" evidence="4">
    <location>
        <begin position="1"/>
        <end position="19"/>
    </location>
</feature>
<evidence type="ECO:0008006" key="9">
    <source>
        <dbReference type="Google" id="ProtNLM"/>
    </source>
</evidence>
<proteinExistence type="predicted"/>
<dbReference type="InterPro" id="IPR003582">
    <property type="entry name" value="ShKT_dom"/>
</dbReference>
<dbReference type="InterPro" id="IPR000519">
    <property type="entry name" value="P_trefoil_dom"/>
</dbReference>
<protein>
    <recommendedName>
        <fullName evidence="9">ShKT domain-containing protein</fullName>
    </recommendedName>
</protein>
<dbReference type="GeneID" id="136797703"/>
<name>A0A7M5V2S7_9CNID</name>
<keyword evidence="1 2" id="KW-1015">Disulfide bond</keyword>
<dbReference type="InterPro" id="IPR044913">
    <property type="entry name" value="P_trefoil_dom_sf"/>
</dbReference>
<feature type="domain" description="P-type" evidence="5">
    <location>
        <begin position="54"/>
        <end position="104"/>
    </location>
</feature>
<evidence type="ECO:0000313" key="8">
    <source>
        <dbReference type="Proteomes" id="UP000594262"/>
    </source>
</evidence>
<sequence length="109" mass="12039">MKLLFAALLVFTISMVTSADDFCKDNNVWCKYMARYGACSWNVQTIETCPRTCGKCSVHCVISNGAVRKECGYVGIGRDECFTKGCCWAPLPSGQNGAWCYESPSNKLQ</sequence>
<dbReference type="Pfam" id="PF00088">
    <property type="entry name" value="Trefoil"/>
    <property type="match status" value="1"/>
</dbReference>
<feature type="chain" id="PRO_5029632579" description="ShKT domain-containing protein" evidence="4">
    <location>
        <begin position="20"/>
        <end position="109"/>
    </location>
</feature>
<dbReference type="OrthoDB" id="5945495at2759"/>
<keyword evidence="8" id="KW-1185">Reference proteome</keyword>
<evidence type="ECO:0000259" key="6">
    <source>
        <dbReference type="PROSITE" id="PS51670"/>
    </source>
</evidence>
<dbReference type="Pfam" id="PF01549">
    <property type="entry name" value="ShK"/>
    <property type="match status" value="1"/>
</dbReference>
<comment type="caution">
    <text evidence="3">Lacks conserved residue(s) required for the propagation of feature annotation.</text>
</comment>
<evidence type="ECO:0000256" key="2">
    <source>
        <dbReference type="PROSITE-ProRule" id="PRU00779"/>
    </source>
</evidence>
<dbReference type="RefSeq" id="XP_066910387.1">
    <property type="nucleotide sequence ID" value="XM_067054286.1"/>
</dbReference>
<feature type="disulfide bond" evidence="2">
    <location>
        <begin position="71"/>
        <end position="86"/>
    </location>
</feature>
<accession>A0A7M5V2S7</accession>
<dbReference type="EnsemblMetazoa" id="CLYHEMT008732.1">
    <property type="protein sequence ID" value="CLYHEMP008732.1"/>
    <property type="gene ID" value="CLYHEMG008732"/>
</dbReference>
<dbReference type="CDD" id="cd00111">
    <property type="entry name" value="Trefoil"/>
    <property type="match status" value="1"/>
</dbReference>
<keyword evidence="4" id="KW-0732">Signal</keyword>
<dbReference type="PROSITE" id="PS51448">
    <property type="entry name" value="P_TREFOIL_2"/>
    <property type="match status" value="1"/>
</dbReference>
<dbReference type="SUPFAM" id="SSF57492">
    <property type="entry name" value="Trefoil"/>
    <property type="match status" value="1"/>
</dbReference>